<dbReference type="InterPro" id="IPR035418">
    <property type="entry name" value="AraC-bd_2"/>
</dbReference>
<dbReference type="SMART" id="SM00342">
    <property type="entry name" value="HTH_ARAC"/>
    <property type="match status" value="1"/>
</dbReference>
<dbReference type="PROSITE" id="PS00041">
    <property type="entry name" value="HTH_ARAC_FAMILY_1"/>
    <property type="match status" value="1"/>
</dbReference>
<evidence type="ECO:0000313" key="6">
    <source>
        <dbReference type="Proteomes" id="UP000831484"/>
    </source>
</evidence>
<accession>A0AB38R7N0</accession>
<evidence type="ECO:0000259" key="4">
    <source>
        <dbReference type="PROSITE" id="PS01124"/>
    </source>
</evidence>
<dbReference type="PRINTS" id="PR00032">
    <property type="entry name" value="HTHARAC"/>
</dbReference>
<dbReference type="RefSeq" id="WP_197486232.1">
    <property type="nucleotide sequence ID" value="NZ_CP096563.1"/>
</dbReference>
<dbReference type="GO" id="GO:0003700">
    <property type="term" value="F:DNA-binding transcription factor activity"/>
    <property type="evidence" value="ECO:0007669"/>
    <property type="project" value="InterPro"/>
</dbReference>
<dbReference type="InterPro" id="IPR018062">
    <property type="entry name" value="HTH_AraC-typ_CS"/>
</dbReference>
<dbReference type="SUPFAM" id="SSF46689">
    <property type="entry name" value="Homeodomain-like"/>
    <property type="match status" value="2"/>
</dbReference>
<evidence type="ECO:0000256" key="2">
    <source>
        <dbReference type="ARBA" id="ARBA00023125"/>
    </source>
</evidence>
<keyword evidence="6" id="KW-1185">Reference proteome</keyword>
<sequence length="325" mass="35502">MPSTLFQSESTSFDLVEESEAAVGSAFYPHRTTAARVEERFQGKLTLHRLGSILVGEIDYNSAIAMECPDIPGSYHLNVPVDGKISSRTTGHDELRMTSRRAALYSEGSNAILSSELPFHMIAVRFDGAELERTLTAMIGRPVRLGIELDAELDLSAGLAKQWWNLLAGVRHQLNSGCNELLSVPAVAEPLSHSLMSGFLLAARHQFSGQLHSEADAATPASIKLVRDRIEDRLGEPILLSDIAAGTGLSVRTIQRGFIEHLGVTPSEYIRAARLRHAHLELLAGDPSTTLVAEVAMRWGFGHLGRFAAHYKRMFGVSPSETLRL</sequence>
<dbReference type="PANTHER" id="PTHR46796">
    <property type="entry name" value="HTH-TYPE TRANSCRIPTIONAL ACTIVATOR RHAS-RELATED"/>
    <property type="match status" value="1"/>
</dbReference>
<dbReference type="InterPro" id="IPR020449">
    <property type="entry name" value="Tscrpt_reg_AraC-type_HTH"/>
</dbReference>
<evidence type="ECO:0000313" key="5">
    <source>
        <dbReference type="EMBL" id="UPU40824.1"/>
    </source>
</evidence>
<dbReference type="PANTHER" id="PTHR46796:SF12">
    <property type="entry name" value="HTH-TYPE DNA-BINDING TRANSCRIPTIONAL ACTIVATOR EUTR"/>
    <property type="match status" value="1"/>
</dbReference>
<dbReference type="GO" id="GO:0043565">
    <property type="term" value="F:sequence-specific DNA binding"/>
    <property type="evidence" value="ECO:0007669"/>
    <property type="project" value="InterPro"/>
</dbReference>
<name>A0AB38R7N0_RHOSG</name>
<dbReference type="Pfam" id="PF12833">
    <property type="entry name" value="HTH_18"/>
    <property type="match status" value="1"/>
</dbReference>
<reference evidence="6" key="1">
    <citation type="journal article" date="2022" name="Environ. Microbiol.">
        <title>Functional analysis, diversity, and distribution of carbendazim hydrolases MheI and CbmA, responsible for the initial step in carbendazim degradation.</title>
        <authorList>
            <person name="Zhang M."/>
            <person name="Bai X."/>
            <person name="Li Q."/>
            <person name="Zhang L."/>
            <person name="Zhu Q."/>
            <person name="Gao S."/>
            <person name="Ke Z."/>
            <person name="Jiang M."/>
            <person name="Hu J."/>
            <person name="Qiu J."/>
            <person name="Hong Q."/>
        </authorList>
    </citation>
    <scope>NUCLEOTIDE SEQUENCE [LARGE SCALE GENOMIC DNA]</scope>
    <source>
        <strain evidence="6">djl-6</strain>
    </source>
</reference>
<keyword evidence="2" id="KW-0238">DNA-binding</keyword>
<evidence type="ECO:0000256" key="1">
    <source>
        <dbReference type="ARBA" id="ARBA00023015"/>
    </source>
</evidence>
<dbReference type="EMBL" id="CP096563">
    <property type="protein sequence ID" value="UPU40824.1"/>
    <property type="molecule type" value="Genomic_DNA"/>
</dbReference>
<keyword evidence="3" id="KW-0804">Transcription</keyword>
<dbReference type="InterPro" id="IPR018060">
    <property type="entry name" value="HTH_AraC"/>
</dbReference>
<organism evidence="5 6">
    <name type="scientific">Rhodococcus qingshengii JCM 15477</name>
    <dbReference type="NCBI Taxonomy" id="1303681"/>
    <lineage>
        <taxon>Bacteria</taxon>
        <taxon>Bacillati</taxon>
        <taxon>Actinomycetota</taxon>
        <taxon>Actinomycetes</taxon>
        <taxon>Mycobacteriales</taxon>
        <taxon>Nocardiaceae</taxon>
        <taxon>Rhodococcus</taxon>
        <taxon>Rhodococcus erythropolis group</taxon>
    </lineage>
</organism>
<evidence type="ECO:0000256" key="3">
    <source>
        <dbReference type="ARBA" id="ARBA00023163"/>
    </source>
</evidence>
<gene>
    <name evidence="5" type="ORF">M0639_17260</name>
</gene>
<dbReference type="InterPro" id="IPR050204">
    <property type="entry name" value="AraC_XylS_family_regulators"/>
</dbReference>
<dbReference type="Proteomes" id="UP000831484">
    <property type="component" value="Chromosome"/>
</dbReference>
<protein>
    <submittedName>
        <fullName evidence="5">AraC family transcriptional regulator</fullName>
    </submittedName>
</protein>
<dbReference type="AlphaFoldDB" id="A0AB38R7N0"/>
<dbReference type="Pfam" id="PF14525">
    <property type="entry name" value="AraC_binding_2"/>
    <property type="match status" value="1"/>
</dbReference>
<proteinExistence type="predicted"/>
<feature type="domain" description="HTH araC/xylS-type" evidence="4">
    <location>
        <begin position="224"/>
        <end position="325"/>
    </location>
</feature>
<keyword evidence="1" id="KW-0805">Transcription regulation</keyword>
<dbReference type="InterPro" id="IPR009057">
    <property type="entry name" value="Homeodomain-like_sf"/>
</dbReference>
<dbReference type="Gene3D" id="1.10.10.60">
    <property type="entry name" value="Homeodomain-like"/>
    <property type="match status" value="1"/>
</dbReference>
<dbReference type="PROSITE" id="PS01124">
    <property type="entry name" value="HTH_ARAC_FAMILY_2"/>
    <property type="match status" value="1"/>
</dbReference>